<reference evidence="2 3" key="1">
    <citation type="submission" date="2019-01" db="EMBL/GenBank/DDBJ databases">
        <authorList>
            <person name="Sayadi A."/>
        </authorList>
    </citation>
    <scope>NUCLEOTIDE SEQUENCE [LARGE SCALE GENOMIC DNA]</scope>
</reference>
<organism evidence="2 3">
    <name type="scientific">Callosobruchus maculatus</name>
    <name type="common">Southern cowpea weevil</name>
    <name type="synonym">Pulse bruchid</name>
    <dbReference type="NCBI Taxonomy" id="64391"/>
    <lineage>
        <taxon>Eukaryota</taxon>
        <taxon>Metazoa</taxon>
        <taxon>Ecdysozoa</taxon>
        <taxon>Arthropoda</taxon>
        <taxon>Hexapoda</taxon>
        <taxon>Insecta</taxon>
        <taxon>Pterygota</taxon>
        <taxon>Neoptera</taxon>
        <taxon>Endopterygota</taxon>
        <taxon>Coleoptera</taxon>
        <taxon>Polyphaga</taxon>
        <taxon>Cucujiformia</taxon>
        <taxon>Chrysomeloidea</taxon>
        <taxon>Chrysomelidae</taxon>
        <taxon>Bruchinae</taxon>
        <taxon>Bruchini</taxon>
        <taxon>Callosobruchus</taxon>
    </lineage>
</organism>
<keyword evidence="3" id="KW-1185">Reference proteome</keyword>
<gene>
    <name evidence="2" type="ORF">CALMAC_LOCUS12946</name>
</gene>
<protein>
    <submittedName>
        <fullName evidence="2">Uncharacterized protein</fullName>
    </submittedName>
</protein>
<accession>A0A653CYJ1</accession>
<feature type="compositionally biased region" description="Basic and acidic residues" evidence="1">
    <location>
        <begin position="72"/>
        <end position="86"/>
    </location>
</feature>
<dbReference type="AlphaFoldDB" id="A0A653CYJ1"/>
<feature type="compositionally biased region" description="Polar residues" evidence="1">
    <location>
        <begin position="87"/>
        <end position="113"/>
    </location>
</feature>
<dbReference type="EMBL" id="CAACVG010009358">
    <property type="protein sequence ID" value="VEN52995.1"/>
    <property type="molecule type" value="Genomic_DNA"/>
</dbReference>
<evidence type="ECO:0000313" key="2">
    <source>
        <dbReference type="EMBL" id="VEN52995.1"/>
    </source>
</evidence>
<dbReference type="OrthoDB" id="6775589at2759"/>
<proteinExistence type="predicted"/>
<name>A0A653CYJ1_CALMS</name>
<dbReference type="Proteomes" id="UP000410492">
    <property type="component" value="Unassembled WGS sequence"/>
</dbReference>
<evidence type="ECO:0000256" key="1">
    <source>
        <dbReference type="SAM" id="MobiDB-lite"/>
    </source>
</evidence>
<feature type="region of interest" description="Disordered" evidence="1">
    <location>
        <begin position="62"/>
        <end position="141"/>
    </location>
</feature>
<evidence type="ECO:0000313" key="3">
    <source>
        <dbReference type="Proteomes" id="UP000410492"/>
    </source>
</evidence>
<sequence>MAPHTEPTLVSSELNKLRKNELIDIILDLNFPESFNNEFASQIVLKLRDVSAKKVLEEVFEDSAQSITSQETSRRKDSNEKQEANTKAKSVSSQIQQKIVKTSSEGSNDTSTAGACEGKNENKHRITQNKTAKDDDGFETVQRQRKISKKTVIGSAENSMIAAIEGRSSFFISRLSPEVSDEQVKSHLVAQHIHALEVEKLPIKSETIAAFKVVVSRSDTAKVILVASLMALANAGHLLGHHGWGGLGGLGGGFGGGLGGGVGGGLGGGVGEGVGGGVGHGHVVDIYEQAEVRVGDDTHSELAWGEHDRHAEVHRVIHHPVPVVISHHHGHGWGK</sequence>